<organism evidence="2">
    <name type="scientific">Naegleria gruberi</name>
    <name type="common">Amoeba</name>
    <dbReference type="NCBI Taxonomy" id="5762"/>
    <lineage>
        <taxon>Eukaryota</taxon>
        <taxon>Discoba</taxon>
        <taxon>Heterolobosea</taxon>
        <taxon>Tetramitia</taxon>
        <taxon>Eutetramitia</taxon>
        <taxon>Vahlkampfiidae</taxon>
        <taxon>Naegleria</taxon>
    </lineage>
</organism>
<evidence type="ECO:0000313" key="1">
    <source>
        <dbReference type="EMBL" id="EFC41073.1"/>
    </source>
</evidence>
<protein>
    <submittedName>
        <fullName evidence="1">Predicted protein</fullName>
    </submittedName>
</protein>
<dbReference type="EMBL" id="GG738888">
    <property type="protein sequence ID" value="EFC41073.1"/>
    <property type="molecule type" value="Genomic_DNA"/>
</dbReference>
<dbReference type="InterPro" id="IPR009091">
    <property type="entry name" value="RCC1/BLIP-II"/>
</dbReference>
<evidence type="ECO:0000313" key="2">
    <source>
        <dbReference type="Proteomes" id="UP000006671"/>
    </source>
</evidence>
<reference evidence="1 2" key="1">
    <citation type="journal article" date="2010" name="Cell">
        <title>The genome of Naegleria gruberi illuminates early eukaryotic versatility.</title>
        <authorList>
            <person name="Fritz-Laylin L.K."/>
            <person name="Prochnik S.E."/>
            <person name="Ginger M.L."/>
            <person name="Dacks J.B."/>
            <person name="Carpenter M.L."/>
            <person name="Field M.C."/>
            <person name="Kuo A."/>
            <person name="Paredez A."/>
            <person name="Chapman J."/>
            <person name="Pham J."/>
            <person name="Shu S."/>
            <person name="Neupane R."/>
            <person name="Cipriano M."/>
            <person name="Mancuso J."/>
            <person name="Tu H."/>
            <person name="Salamov A."/>
            <person name="Lindquist E."/>
            <person name="Shapiro H."/>
            <person name="Lucas S."/>
            <person name="Grigoriev I.V."/>
            <person name="Cande W.Z."/>
            <person name="Fulton C."/>
            <person name="Rokhsar D.S."/>
            <person name="Dawson S.C."/>
        </authorList>
    </citation>
    <scope>NUCLEOTIDE SEQUENCE [LARGE SCALE GENOMIC DNA]</scope>
    <source>
        <strain evidence="1 2">NEG-M</strain>
    </source>
</reference>
<dbReference type="KEGG" id="ngr:NAEGRDRAFT_71078"/>
<proteinExistence type="predicted"/>
<dbReference type="RefSeq" id="XP_002673817.1">
    <property type="nucleotide sequence ID" value="XM_002673771.1"/>
</dbReference>
<sequence length="744" mass="85792">MLYGVGKGFFTPFINQNENTLQPVPFFQYLLDHPDDEIVQVEMKYNNVLIRSQMGQVLGCGLNSFGELLQPQDRQMKRFPVPIFKKGIRHCALGYQCSIFLDFDGIVSWYYDGRVFKLDGLKLGLEKVTIIGDTPFAIAKYKSFRVKSTGFVDCTQPKGNEEPAFYFNRGSMKYKYEKKYGMITLSGSSLPHFFYEHCYGSVHFNSVNSKIIKVEASETHLVNLHFDKYLTSFGSNQFGKLGIGSTAQNHFISHEAVGDDNFERLYLDFDNSLELDVFVGPLCTVAVTYSNQKTTIDYHAKSLLHNLVVINEEIEDEPYLQVYFPLIEIISPDLCKVFKNEKLIKGLSRDELVLSRELIIYICEVIPYINSGKQSCIDIFHEDNFLSKYFDDIKSLTLFLFLLNDVRDCGIDLKETIFSKLSTFIQVENVMQIIDQISDYLSRKVLKNSHNSILMLLVKKCIAFIKSNYTQVRYLHGADEKLLKLSSRIEESKQSFQSIEVTWNEEIFTQVFSLSDAILLCSQHNYDCTLIIDDKGTEIQVNKQIVTKSSPVLAVYFEKYSSSRISYDVFEFVKSEEIGAETEKIEAIRILLSEACNCNYSNLRLCSDQTFIYILSMSHIFEMKEIMRECCKIMLSERLNSSNQESFLALSPIYDDDTNMRLLVFLLKNLSKVSSIAKVLPRQWEEKLEDYAHMVNCENGVPAWMSVNLPKESLTEEELMSTISFITQYEGPEEYDRSSEIRRR</sequence>
<name>D2VQA2_NAEGR</name>
<keyword evidence="2" id="KW-1185">Reference proteome</keyword>
<dbReference type="GeneID" id="8855654"/>
<dbReference type="VEuPathDB" id="AmoebaDB:NAEGRDRAFT_71078"/>
<dbReference type="Proteomes" id="UP000006671">
    <property type="component" value="Unassembled WGS sequence"/>
</dbReference>
<dbReference type="SUPFAM" id="SSF50985">
    <property type="entry name" value="RCC1/BLIP-II"/>
    <property type="match status" value="1"/>
</dbReference>
<accession>D2VQA2</accession>
<dbReference type="AlphaFoldDB" id="D2VQA2"/>
<gene>
    <name evidence="1" type="ORF">NAEGRDRAFT_71078</name>
</gene>
<dbReference type="Gene3D" id="3.30.710.10">
    <property type="entry name" value="Potassium Channel Kv1.1, Chain A"/>
    <property type="match status" value="1"/>
</dbReference>
<dbReference type="InParanoid" id="D2VQA2"/>
<dbReference type="OrthoDB" id="10479237at2759"/>
<dbReference type="InterPro" id="IPR011333">
    <property type="entry name" value="SKP1/BTB/POZ_sf"/>
</dbReference>
<dbReference type="Gene3D" id="2.130.10.30">
    <property type="entry name" value="Regulator of chromosome condensation 1/beta-lactamase-inhibitor protein II"/>
    <property type="match status" value="1"/>
</dbReference>